<dbReference type="OrthoDB" id="6132759at2759"/>
<dbReference type="PANTHER" id="PTHR46154:SF1">
    <property type="entry name" value="ACTIVE TRANSPORTER, PUTATIVE (AFU_ORTHOLOGUE AFUA_1G17570)-RELATED"/>
    <property type="match status" value="1"/>
</dbReference>
<evidence type="ECO:0000256" key="6">
    <source>
        <dbReference type="ARBA" id="ARBA00023136"/>
    </source>
</evidence>
<evidence type="ECO:0000256" key="4">
    <source>
        <dbReference type="ARBA" id="ARBA00022692"/>
    </source>
</evidence>
<keyword evidence="6 9" id="KW-0472">Membrane</keyword>
<dbReference type="Proteomes" id="UP001149163">
    <property type="component" value="Unassembled WGS sequence"/>
</dbReference>
<keyword evidence="3" id="KW-0813">Transport</keyword>
<feature type="compositionally biased region" description="Low complexity" evidence="8">
    <location>
        <begin position="676"/>
        <end position="691"/>
    </location>
</feature>
<feature type="transmembrane region" description="Helical" evidence="9">
    <location>
        <begin position="305"/>
        <end position="325"/>
    </location>
</feature>
<evidence type="ECO:0008006" key="12">
    <source>
        <dbReference type="Google" id="ProtNLM"/>
    </source>
</evidence>
<feature type="transmembrane region" description="Helical" evidence="9">
    <location>
        <begin position="505"/>
        <end position="525"/>
    </location>
</feature>
<name>A0A9W9IHC3_9EURO</name>
<feature type="transmembrane region" description="Helical" evidence="9">
    <location>
        <begin position="414"/>
        <end position="433"/>
    </location>
</feature>
<feature type="transmembrane region" description="Helical" evidence="9">
    <location>
        <begin position="377"/>
        <end position="393"/>
    </location>
</feature>
<accession>A0A9W9IHC3</accession>
<evidence type="ECO:0000256" key="9">
    <source>
        <dbReference type="SAM" id="Phobius"/>
    </source>
</evidence>
<evidence type="ECO:0000313" key="11">
    <source>
        <dbReference type="Proteomes" id="UP001149163"/>
    </source>
</evidence>
<feature type="transmembrane region" description="Helical" evidence="9">
    <location>
        <begin position="346"/>
        <end position="371"/>
    </location>
</feature>
<dbReference type="FunFam" id="1.20.1730.10:FF:000006">
    <property type="entry name" value="Urea active transporter"/>
    <property type="match status" value="1"/>
</dbReference>
<feature type="transmembrane region" description="Helical" evidence="9">
    <location>
        <begin position="100"/>
        <end position="120"/>
    </location>
</feature>
<dbReference type="InterPro" id="IPR031155">
    <property type="entry name" value="DUR"/>
</dbReference>
<evidence type="ECO:0000256" key="5">
    <source>
        <dbReference type="ARBA" id="ARBA00022989"/>
    </source>
</evidence>
<gene>
    <name evidence="10" type="ORF">N7482_000158</name>
</gene>
<sequence>MSTLYVRDGISTVQPPLPQAVGYIVVVLIGIMIALVMMLVTKILKKTTGEDNKKTEMFMTANRTVRTGLTASAVISSWLWSTALLGSSFVGYDYGVAGPFWFAAGCSPMIVFFALLGISCKRKIPEAHTSLEVVRIRYGRTAHIVFMILCLINNIFACANMLLGAAAVISAVSGMHIIAATFLLPVGVTVYTFVGGIKATFLTDYFHTAVILIIACYFSVKAFSSDQVGSVGNLFELLKAAAERHPVSGNQNGTYLTMTSKSAILFGILHTCGNFGLVVMDTSYFIKAFSASPAAVVPGYTIGGIAYFAIPWALGTVMSSVALGLENQPNFPTYPRRMTTSEVSGGLVLPYAAITIAGKGGAAAVLLMTFMAVTSTLSAQVIAVSSILSFDVYREYFNKFATDRDLIRSSHFGVIFFAAFSAGFSTMLHYVGIDLGWTLYMLGVVTCPGIFPMVFTVLWRRQSKAAAILSPILGLTTGLAVWLGTAAHFGGEVSVASTGEVLPCMYGTVASCFSPILYSVLITLLRPQNYDWADFRKEKLALEKLDSDLTTSHVHYSPGRSEKNSTEDGGHIAAIQSKELKRWGRIAAVWSTATFLGHWVIWPLPMYGSRYVFEKKFFIAWVVVAIIWLWGTMLVAIFYPLLDGGIQQVQQVYKGMTGKAEIVTGSVDTKQNVDTSISPSSPSAGSISESPQGQGSKSETI</sequence>
<dbReference type="EMBL" id="JAPQKN010000001">
    <property type="protein sequence ID" value="KAJ5174281.1"/>
    <property type="molecule type" value="Genomic_DNA"/>
</dbReference>
<reference evidence="10" key="1">
    <citation type="submission" date="2022-11" db="EMBL/GenBank/DDBJ databases">
        <authorList>
            <person name="Petersen C."/>
        </authorList>
    </citation>
    <scope>NUCLEOTIDE SEQUENCE</scope>
    <source>
        <strain evidence="10">IBT 26290</strain>
    </source>
</reference>
<feature type="compositionally biased region" description="Polar residues" evidence="8">
    <location>
        <begin position="692"/>
        <end position="701"/>
    </location>
</feature>
<dbReference type="PROSITE" id="PS50283">
    <property type="entry name" value="NA_SOLUT_SYMP_3"/>
    <property type="match status" value="1"/>
</dbReference>
<dbReference type="InterPro" id="IPR038377">
    <property type="entry name" value="Na/Glc_symporter_sf"/>
</dbReference>
<feature type="transmembrane region" description="Helical" evidence="9">
    <location>
        <begin position="175"/>
        <end position="194"/>
    </location>
</feature>
<keyword evidence="4 9" id="KW-0812">Transmembrane</keyword>
<feature type="transmembrane region" description="Helical" evidence="9">
    <location>
        <begin position="466"/>
        <end position="485"/>
    </location>
</feature>
<evidence type="ECO:0000256" key="2">
    <source>
        <dbReference type="ARBA" id="ARBA00006434"/>
    </source>
</evidence>
<evidence type="ECO:0000256" key="3">
    <source>
        <dbReference type="ARBA" id="ARBA00022448"/>
    </source>
</evidence>
<evidence type="ECO:0000256" key="8">
    <source>
        <dbReference type="SAM" id="MobiDB-lite"/>
    </source>
</evidence>
<organism evidence="10 11">
    <name type="scientific">Penicillium canariense</name>
    <dbReference type="NCBI Taxonomy" id="189055"/>
    <lineage>
        <taxon>Eukaryota</taxon>
        <taxon>Fungi</taxon>
        <taxon>Dikarya</taxon>
        <taxon>Ascomycota</taxon>
        <taxon>Pezizomycotina</taxon>
        <taxon>Eurotiomycetes</taxon>
        <taxon>Eurotiomycetidae</taxon>
        <taxon>Eurotiales</taxon>
        <taxon>Aspergillaceae</taxon>
        <taxon>Penicillium</taxon>
    </lineage>
</organism>
<dbReference type="Gene3D" id="1.20.1730.10">
    <property type="entry name" value="Sodium/glucose cotransporter"/>
    <property type="match status" value="1"/>
</dbReference>
<evidence type="ECO:0000256" key="1">
    <source>
        <dbReference type="ARBA" id="ARBA00004141"/>
    </source>
</evidence>
<proteinExistence type="inferred from homology"/>
<feature type="transmembrane region" description="Helical" evidence="9">
    <location>
        <begin position="586"/>
        <end position="605"/>
    </location>
</feature>
<keyword evidence="11" id="KW-1185">Reference proteome</keyword>
<dbReference type="GO" id="GO:0015204">
    <property type="term" value="F:urea transmembrane transporter activity"/>
    <property type="evidence" value="ECO:0007669"/>
    <property type="project" value="InterPro"/>
</dbReference>
<evidence type="ECO:0000313" key="10">
    <source>
        <dbReference type="EMBL" id="KAJ5174281.1"/>
    </source>
</evidence>
<dbReference type="GO" id="GO:0005886">
    <property type="term" value="C:plasma membrane"/>
    <property type="evidence" value="ECO:0007669"/>
    <property type="project" value="TreeGrafter"/>
</dbReference>
<dbReference type="AlphaFoldDB" id="A0A9W9IHC3"/>
<feature type="transmembrane region" description="Helical" evidence="9">
    <location>
        <begin position="617"/>
        <end position="642"/>
    </location>
</feature>
<dbReference type="PANTHER" id="PTHR46154">
    <property type="match status" value="1"/>
</dbReference>
<feature type="transmembrane region" description="Helical" evidence="9">
    <location>
        <begin position="141"/>
        <end position="169"/>
    </location>
</feature>
<comment type="similarity">
    <text evidence="2 7">Belongs to the sodium:solute symporter (SSF) (TC 2.A.21) family.</text>
</comment>
<dbReference type="CDD" id="cd11476">
    <property type="entry name" value="SLC5sbd_DUR3"/>
    <property type="match status" value="1"/>
</dbReference>
<comment type="caution">
    <text evidence="10">The sequence shown here is derived from an EMBL/GenBank/DDBJ whole genome shotgun (WGS) entry which is preliminary data.</text>
</comment>
<dbReference type="InterPro" id="IPR001734">
    <property type="entry name" value="Na/solute_symporter"/>
</dbReference>
<keyword evidence="5 9" id="KW-1133">Transmembrane helix</keyword>
<reference evidence="10" key="2">
    <citation type="journal article" date="2023" name="IMA Fungus">
        <title>Comparative genomic study of the Penicillium genus elucidates a diverse pangenome and 15 lateral gene transfer events.</title>
        <authorList>
            <person name="Petersen C."/>
            <person name="Sorensen T."/>
            <person name="Nielsen M.R."/>
            <person name="Sondergaard T.E."/>
            <person name="Sorensen J.L."/>
            <person name="Fitzpatrick D.A."/>
            <person name="Frisvad J.C."/>
            <person name="Nielsen K.L."/>
        </authorList>
    </citation>
    <scope>NUCLEOTIDE SEQUENCE</scope>
    <source>
        <strain evidence="10">IBT 26290</strain>
    </source>
</reference>
<evidence type="ECO:0000256" key="7">
    <source>
        <dbReference type="RuleBase" id="RU362091"/>
    </source>
</evidence>
<dbReference type="NCBIfam" id="TIGR00813">
    <property type="entry name" value="sss"/>
    <property type="match status" value="1"/>
</dbReference>
<dbReference type="GeneID" id="81421459"/>
<feature type="transmembrane region" description="Helical" evidence="9">
    <location>
        <begin position="439"/>
        <end position="459"/>
    </location>
</feature>
<feature type="region of interest" description="Disordered" evidence="8">
    <location>
        <begin position="671"/>
        <end position="701"/>
    </location>
</feature>
<feature type="transmembrane region" description="Helical" evidence="9">
    <location>
        <begin position="64"/>
        <end position="80"/>
    </location>
</feature>
<dbReference type="GO" id="GO:0015606">
    <property type="term" value="F:spermidine transmembrane transporter activity"/>
    <property type="evidence" value="ECO:0007669"/>
    <property type="project" value="UniProtKB-ARBA"/>
</dbReference>
<comment type="subcellular location">
    <subcellularLocation>
        <location evidence="1">Membrane</location>
        <topology evidence="1">Multi-pass membrane protein</topology>
    </subcellularLocation>
</comment>
<protein>
    <recommendedName>
        <fullName evidence="12">Urea active transporter</fullName>
    </recommendedName>
</protein>
<feature type="transmembrane region" description="Helical" evidence="9">
    <location>
        <begin position="20"/>
        <end position="44"/>
    </location>
</feature>
<dbReference type="RefSeq" id="XP_056545889.1">
    <property type="nucleotide sequence ID" value="XM_056682283.1"/>
</dbReference>
<dbReference type="Pfam" id="PF00474">
    <property type="entry name" value="SSF"/>
    <property type="match status" value="1"/>
</dbReference>